<protein>
    <submittedName>
        <fullName evidence="1">Uncharacterized protein</fullName>
    </submittedName>
</protein>
<dbReference type="AlphaFoldDB" id="A0AAV4THA4"/>
<reference evidence="1 2" key="1">
    <citation type="submission" date="2021-06" db="EMBL/GenBank/DDBJ databases">
        <title>Caerostris extrusa draft genome.</title>
        <authorList>
            <person name="Kono N."/>
            <person name="Arakawa K."/>
        </authorList>
    </citation>
    <scope>NUCLEOTIDE SEQUENCE [LARGE SCALE GENOMIC DNA]</scope>
</reference>
<keyword evidence="2" id="KW-1185">Reference proteome</keyword>
<name>A0AAV4THA4_CAEEX</name>
<organism evidence="1 2">
    <name type="scientific">Caerostris extrusa</name>
    <name type="common">Bark spider</name>
    <name type="synonym">Caerostris bankana</name>
    <dbReference type="NCBI Taxonomy" id="172846"/>
    <lineage>
        <taxon>Eukaryota</taxon>
        <taxon>Metazoa</taxon>
        <taxon>Ecdysozoa</taxon>
        <taxon>Arthropoda</taxon>
        <taxon>Chelicerata</taxon>
        <taxon>Arachnida</taxon>
        <taxon>Araneae</taxon>
        <taxon>Araneomorphae</taxon>
        <taxon>Entelegynae</taxon>
        <taxon>Araneoidea</taxon>
        <taxon>Araneidae</taxon>
        <taxon>Caerostris</taxon>
    </lineage>
</organism>
<proteinExistence type="predicted"/>
<accession>A0AAV4THA4</accession>
<dbReference type="Proteomes" id="UP001054945">
    <property type="component" value="Unassembled WGS sequence"/>
</dbReference>
<evidence type="ECO:0000313" key="1">
    <source>
        <dbReference type="EMBL" id="GIY44476.1"/>
    </source>
</evidence>
<evidence type="ECO:0000313" key="2">
    <source>
        <dbReference type="Proteomes" id="UP001054945"/>
    </source>
</evidence>
<sequence>MRCECLHSMENVIAHDRKGQTMDKGDDKFCNYVGRRIGFRKAARASGNIHRACLGDHGVKAPSPGGVPRWPASSASGRMPPSPGRLLLRGRGQSFVLDALNNFLLRMCREYLTYFGRTRQGISGSSLTHPFCK</sequence>
<dbReference type="EMBL" id="BPLR01011148">
    <property type="protein sequence ID" value="GIY44476.1"/>
    <property type="molecule type" value="Genomic_DNA"/>
</dbReference>
<gene>
    <name evidence="1" type="ORF">CEXT_68921</name>
</gene>
<comment type="caution">
    <text evidence="1">The sequence shown here is derived from an EMBL/GenBank/DDBJ whole genome shotgun (WGS) entry which is preliminary data.</text>
</comment>